<sequence>MIFYSVANHSFCVETSNNKLTAQLLPSFSSFVSLPTKRILFKLSGNTKIDLPGRLANDTFKWNGILYEVYEEKEYKIITMQLGGKKHTMRTASNWTQLSTDLTLTDLSERQFLNNFIIVGFGMASAALKTLKIHASVTEKDGKALLFLGTSGTGKSTHSRLWKEYVPGCTLLNDDEPVIRIDKNGEVWVYGSPWSGKTPCYRNERARVAGFVHLYQSSENKLTLLNGRDAFASIFSSCCMMRTDTDNKNKVFNTVADLLEHVPVYKLNCRPDEEAVSLTRPLIDY</sequence>
<evidence type="ECO:0000313" key="2">
    <source>
        <dbReference type="Proteomes" id="UP000254156"/>
    </source>
</evidence>
<name>A0A379E6C1_9PORP</name>
<organism evidence="1 2">
    <name type="scientific">Porphyromonas macacae</name>
    <dbReference type="NCBI Taxonomy" id="28115"/>
    <lineage>
        <taxon>Bacteria</taxon>
        <taxon>Pseudomonadati</taxon>
        <taxon>Bacteroidota</taxon>
        <taxon>Bacteroidia</taxon>
        <taxon>Bacteroidales</taxon>
        <taxon>Porphyromonadaceae</taxon>
        <taxon>Porphyromonas</taxon>
    </lineage>
</organism>
<dbReference type="Gene3D" id="3.40.50.300">
    <property type="entry name" value="P-loop containing nucleotide triphosphate hydrolases"/>
    <property type="match status" value="1"/>
</dbReference>
<reference evidence="1 2" key="1">
    <citation type="submission" date="2018-06" db="EMBL/GenBank/DDBJ databases">
        <authorList>
            <consortium name="Pathogen Informatics"/>
            <person name="Doyle S."/>
        </authorList>
    </citation>
    <scope>NUCLEOTIDE SEQUENCE [LARGE SCALE GENOMIC DNA]</scope>
    <source>
        <strain evidence="1 2">NCTC11632</strain>
    </source>
</reference>
<accession>A0A379E6C1</accession>
<dbReference type="RefSeq" id="WP_025004440.1">
    <property type="nucleotide sequence ID" value="NZ_UGTF01000002.1"/>
</dbReference>
<dbReference type="SUPFAM" id="SSF53795">
    <property type="entry name" value="PEP carboxykinase-like"/>
    <property type="match status" value="1"/>
</dbReference>
<protein>
    <submittedName>
        <fullName evidence="1">SynChlorMet cassette protein ScmC</fullName>
    </submittedName>
</protein>
<dbReference type="AlphaFoldDB" id="A0A379E6C1"/>
<dbReference type="EMBL" id="UGTF01000002">
    <property type="protein sequence ID" value="SUB88263.1"/>
    <property type="molecule type" value="Genomic_DNA"/>
</dbReference>
<proteinExistence type="predicted"/>
<gene>
    <name evidence="1" type="ORF">NCTC11632_00326</name>
</gene>
<dbReference type="Proteomes" id="UP000254156">
    <property type="component" value="Unassembled WGS sequence"/>
</dbReference>
<evidence type="ECO:0000313" key="1">
    <source>
        <dbReference type="EMBL" id="SUB88263.1"/>
    </source>
</evidence>
<dbReference type="InterPro" id="IPR027417">
    <property type="entry name" value="P-loop_NTPase"/>
</dbReference>